<name>A0A916S553_9BACI</name>
<dbReference type="GO" id="GO:0016747">
    <property type="term" value="F:acyltransferase activity, transferring groups other than amino-acyl groups"/>
    <property type="evidence" value="ECO:0007669"/>
    <property type="project" value="InterPro"/>
</dbReference>
<gene>
    <name evidence="2" type="ORF">GCM10008025_29670</name>
</gene>
<evidence type="ECO:0000259" key="1">
    <source>
        <dbReference type="PROSITE" id="PS51186"/>
    </source>
</evidence>
<protein>
    <submittedName>
        <fullName evidence="2">N-acetyltransferase</fullName>
    </submittedName>
</protein>
<dbReference type="Gene3D" id="3.40.630.30">
    <property type="match status" value="1"/>
</dbReference>
<dbReference type="SUPFAM" id="SSF55729">
    <property type="entry name" value="Acyl-CoA N-acyltransferases (Nat)"/>
    <property type="match status" value="1"/>
</dbReference>
<dbReference type="RefSeq" id="WP_188385458.1">
    <property type="nucleotide sequence ID" value="NZ_BMEY01000017.1"/>
</dbReference>
<sequence length="174" mass="20243">MFKTNIFDGYVVRKAEIDDYNGIIDLLKAAAKWVQAKGINQWGYLLAGGEDLEIKSDILAGDTYIVENEIKDIVAAFNMSSKQNEWDIEMWGKRADNAYYIHRLAVHENYHHKQIGKQLLLWIEENIQMKDGYIRLDCVGNNPKLNNFYKRAGFTFVQYVGEGEERFSLYEKAF</sequence>
<evidence type="ECO:0000313" key="3">
    <source>
        <dbReference type="Proteomes" id="UP000613512"/>
    </source>
</evidence>
<comment type="caution">
    <text evidence="2">The sequence shown here is derived from an EMBL/GenBank/DDBJ whole genome shotgun (WGS) entry which is preliminary data.</text>
</comment>
<dbReference type="AlphaFoldDB" id="A0A916S553"/>
<reference evidence="2" key="2">
    <citation type="submission" date="2020-09" db="EMBL/GenBank/DDBJ databases">
        <authorList>
            <person name="Sun Q."/>
            <person name="Zhou Y."/>
        </authorList>
    </citation>
    <scope>NUCLEOTIDE SEQUENCE</scope>
    <source>
        <strain evidence="2">CGMCC 1.12408</strain>
    </source>
</reference>
<proteinExistence type="predicted"/>
<reference evidence="2" key="1">
    <citation type="journal article" date="2014" name="Int. J. Syst. Evol. Microbiol.">
        <title>Complete genome sequence of Corynebacterium casei LMG S-19264T (=DSM 44701T), isolated from a smear-ripened cheese.</title>
        <authorList>
            <consortium name="US DOE Joint Genome Institute (JGI-PGF)"/>
            <person name="Walter F."/>
            <person name="Albersmeier A."/>
            <person name="Kalinowski J."/>
            <person name="Ruckert C."/>
        </authorList>
    </citation>
    <scope>NUCLEOTIDE SEQUENCE</scope>
    <source>
        <strain evidence="2">CGMCC 1.12408</strain>
    </source>
</reference>
<dbReference type="InterPro" id="IPR016181">
    <property type="entry name" value="Acyl_CoA_acyltransferase"/>
</dbReference>
<organism evidence="2 3">
    <name type="scientific">Ornithinibacillus halotolerans</name>
    <dbReference type="NCBI Taxonomy" id="1274357"/>
    <lineage>
        <taxon>Bacteria</taxon>
        <taxon>Bacillati</taxon>
        <taxon>Bacillota</taxon>
        <taxon>Bacilli</taxon>
        <taxon>Bacillales</taxon>
        <taxon>Bacillaceae</taxon>
        <taxon>Ornithinibacillus</taxon>
    </lineage>
</organism>
<accession>A0A916S553</accession>
<evidence type="ECO:0000313" key="2">
    <source>
        <dbReference type="EMBL" id="GGA84599.1"/>
    </source>
</evidence>
<dbReference type="PROSITE" id="PS51186">
    <property type="entry name" value="GNAT"/>
    <property type="match status" value="1"/>
</dbReference>
<dbReference type="Pfam" id="PF13508">
    <property type="entry name" value="Acetyltransf_7"/>
    <property type="match status" value="1"/>
</dbReference>
<dbReference type="CDD" id="cd04301">
    <property type="entry name" value="NAT_SF"/>
    <property type="match status" value="1"/>
</dbReference>
<dbReference type="Proteomes" id="UP000613512">
    <property type="component" value="Unassembled WGS sequence"/>
</dbReference>
<keyword evidence="3" id="KW-1185">Reference proteome</keyword>
<dbReference type="InterPro" id="IPR000182">
    <property type="entry name" value="GNAT_dom"/>
</dbReference>
<feature type="domain" description="N-acetyltransferase" evidence="1">
    <location>
        <begin position="10"/>
        <end position="174"/>
    </location>
</feature>
<dbReference type="EMBL" id="BMEY01000017">
    <property type="protein sequence ID" value="GGA84599.1"/>
    <property type="molecule type" value="Genomic_DNA"/>
</dbReference>